<dbReference type="SUPFAM" id="SSF56925">
    <property type="entry name" value="OMPA-like"/>
    <property type="match status" value="1"/>
</dbReference>
<dbReference type="Gene3D" id="2.40.160.20">
    <property type="match status" value="1"/>
</dbReference>
<proteinExistence type="inferred from homology"/>
<evidence type="ECO:0000256" key="3">
    <source>
        <dbReference type="ARBA" id="ARBA00023136"/>
    </source>
</evidence>
<keyword evidence="3" id="KW-0472">Membrane</keyword>
<evidence type="ECO:0000259" key="6">
    <source>
        <dbReference type="Pfam" id="PF13505"/>
    </source>
</evidence>
<dbReference type="STRING" id="1235591.CAK95_23660"/>
<dbReference type="RefSeq" id="WP_086090152.1">
    <property type="nucleotide sequence ID" value="NZ_CP021112.1"/>
</dbReference>
<evidence type="ECO:0000256" key="1">
    <source>
        <dbReference type="ARBA" id="ARBA00004442"/>
    </source>
</evidence>
<dbReference type="InterPro" id="IPR051692">
    <property type="entry name" value="OMP-like"/>
</dbReference>
<dbReference type="GO" id="GO:0009279">
    <property type="term" value="C:cell outer membrane"/>
    <property type="evidence" value="ECO:0007669"/>
    <property type="project" value="UniProtKB-SubCell"/>
</dbReference>
<keyword evidence="8" id="KW-1185">Reference proteome</keyword>
<gene>
    <name evidence="7" type="ORF">CAK95_23660</name>
</gene>
<evidence type="ECO:0000256" key="5">
    <source>
        <dbReference type="ARBA" id="ARBA00038306"/>
    </source>
</evidence>
<dbReference type="KEGG" id="psin:CAK95_23660"/>
<accession>A0A1W6ZWV0</accession>
<dbReference type="AlphaFoldDB" id="A0A1W6ZWV0"/>
<evidence type="ECO:0000313" key="7">
    <source>
        <dbReference type="EMBL" id="ARQ01758.1"/>
    </source>
</evidence>
<dbReference type="Pfam" id="PF13505">
    <property type="entry name" value="OMP_b-brl"/>
    <property type="match status" value="1"/>
</dbReference>
<protein>
    <recommendedName>
        <fullName evidence="6">Outer membrane protein beta-barrel domain-containing protein</fullName>
    </recommendedName>
</protein>
<feature type="domain" description="Outer membrane protein beta-barrel" evidence="6">
    <location>
        <begin position="15"/>
        <end position="239"/>
    </location>
</feature>
<keyword evidence="4" id="KW-0998">Cell outer membrane</keyword>
<organism evidence="7 8">
    <name type="scientific">Pseudorhodoplanes sinuspersici</name>
    <dbReference type="NCBI Taxonomy" id="1235591"/>
    <lineage>
        <taxon>Bacteria</taxon>
        <taxon>Pseudomonadati</taxon>
        <taxon>Pseudomonadota</taxon>
        <taxon>Alphaproteobacteria</taxon>
        <taxon>Hyphomicrobiales</taxon>
        <taxon>Pseudorhodoplanes</taxon>
    </lineage>
</organism>
<keyword evidence="2" id="KW-0732">Signal</keyword>
<name>A0A1W6ZWV0_9HYPH</name>
<sequence length="240" mass="25237">MGLKIGFAALVAATAISFSAGSASAADIAQPVYKAPMVAPAFSWTGFYIGAVAGYAWGEANINPTGALTGFPSVKTKPDGWLAGGTIGYNYQQGNLVLGTEGEFYWSDLDGSKSNNLLVPFIASYSNNWTGTLSTRLGVAFDTVLIYSKAGVAWANNDYTLNLGIPGAASFTGSDTDTGWLVGGGVEWAFARNWSAKIEGTYMDFGQKSKEFGNVGGVPLTADVDAQISTVKFGINYRFY</sequence>
<comment type="similarity">
    <text evidence="5">Belongs to the Omp25/RopB family.</text>
</comment>
<evidence type="ECO:0000313" key="8">
    <source>
        <dbReference type="Proteomes" id="UP000194137"/>
    </source>
</evidence>
<evidence type="ECO:0000256" key="4">
    <source>
        <dbReference type="ARBA" id="ARBA00023237"/>
    </source>
</evidence>
<comment type="subcellular location">
    <subcellularLocation>
        <location evidence="1">Cell outer membrane</location>
    </subcellularLocation>
</comment>
<dbReference type="EMBL" id="CP021112">
    <property type="protein sequence ID" value="ARQ01758.1"/>
    <property type="molecule type" value="Genomic_DNA"/>
</dbReference>
<reference evidence="7 8" key="1">
    <citation type="submission" date="2017-05" db="EMBL/GenBank/DDBJ databases">
        <title>Full genome sequence of Pseudorhodoplanes sinuspersici.</title>
        <authorList>
            <person name="Dastgheib S.M.M."/>
            <person name="Shavandi M."/>
            <person name="Tirandaz H."/>
        </authorList>
    </citation>
    <scope>NUCLEOTIDE SEQUENCE [LARGE SCALE GENOMIC DNA]</scope>
    <source>
        <strain evidence="7 8">RIPI110</strain>
    </source>
</reference>
<dbReference type="PANTHER" id="PTHR34001:SF3">
    <property type="entry name" value="BLL7405 PROTEIN"/>
    <property type="match status" value="1"/>
</dbReference>
<dbReference type="OrthoDB" id="9815357at2"/>
<dbReference type="InterPro" id="IPR011250">
    <property type="entry name" value="OMP/PagP_B-barrel"/>
</dbReference>
<evidence type="ECO:0000256" key="2">
    <source>
        <dbReference type="ARBA" id="ARBA00022729"/>
    </source>
</evidence>
<dbReference type="Proteomes" id="UP000194137">
    <property type="component" value="Chromosome"/>
</dbReference>
<dbReference type="PANTHER" id="PTHR34001">
    <property type="entry name" value="BLL7405 PROTEIN"/>
    <property type="match status" value="1"/>
</dbReference>
<dbReference type="InterPro" id="IPR027385">
    <property type="entry name" value="Beta-barrel_OMP"/>
</dbReference>